<sequence>MHFRYQNHWINHTYSMSLFFLFYTHLVVFVISSLKVVLLNAITRGKNVIIHVGLNST</sequence>
<name>A0A0E9UKW1_ANGAN</name>
<accession>A0A0E9UKW1</accession>
<dbReference type="AlphaFoldDB" id="A0A0E9UKW1"/>
<reference evidence="2" key="1">
    <citation type="submission" date="2014-11" db="EMBL/GenBank/DDBJ databases">
        <authorList>
            <person name="Amaro Gonzalez C."/>
        </authorList>
    </citation>
    <scope>NUCLEOTIDE SEQUENCE</scope>
</reference>
<reference evidence="2" key="2">
    <citation type="journal article" date="2015" name="Fish Shellfish Immunol.">
        <title>Early steps in the European eel (Anguilla anguilla)-Vibrio vulnificus interaction in the gills: Role of the RtxA13 toxin.</title>
        <authorList>
            <person name="Callol A."/>
            <person name="Pajuelo D."/>
            <person name="Ebbesson L."/>
            <person name="Teles M."/>
            <person name="MacKenzie S."/>
            <person name="Amaro C."/>
        </authorList>
    </citation>
    <scope>NUCLEOTIDE SEQUENCE</scope>
</reference>
<organism evidence="2">
    <name type="scientific">Anguilla anguilla</name>
    <name type="common">European freshwater eel</name>
    <name type="synonym">Muraena anguilla</name>
    <dbReference type="NCBI Taxonomy" id="7936"/>
    <lineage>
        <taxon>Eukaryota</taxon>
        <taxon>Metazoa</taxon>
        <taxon>Chordata</taxon>
        <taxon>Craniata</taxon>
        <taxon>Vertebrata</taxon>
        <taxon>Euteleostomi</taxon>
        <taxon>Actinopterygii</taxon>
        <taxon>Neopterygii</taxon>
        <taxon>Teleostei</taxon>
        <taxon>Anguilliformes</taxon>
        <taxon>Anguillidae</taxon>
        <taxon>Anguilla</taxon>
    </lineage>
</organism>
<protein>
    <submittedName>
        <fullName evidence="2">Uncharacterized protein</fullName>
    </submittedName>
</protein>
<proteinExistence type="predicted"/>
<evidence type="ECO:0000256" key="1">
    <source>
        <dbReference type="SAM" id="Phobius"/>
    </source>
</evidence>
<keyword evidence="1" id="KW-0472">Membrane</keyword>
<evidence type="ECO:0000313" key="2">
    <source>
        <dbReference type="EMBL" id="JAH65613.1"/>
    </source>
</evidence>
<keyword evidence="1" id="KW-0812">Transmembrane</keyword>
<keyword evidence="1" id="KW-1133">Transmembrane helix</keyword>
<dbReference type="EMBL" id="GBXM01042964">
    <property type="protein sequence ID" value="JAH65613.1"/>
    <property type="molecule type" value="Transcribed_RNA"/>
</dbReference>
<feature type="transmembrane region" description="Helical" evidence="1">
    <location>
        <begin position="20"/>
        <end position="42"/>
    </location>
</feature>